<evidence type="ECO:0000256" key="1">
    <source>
        <dbReference type="ARBA" id="ARBA00000349"/>
    </source>
</evidence>
<organism evidence="15 16">
    <name type="scientific">Phanerochaete sordida</name>
    <dbReference type="NCBI Taxonomy" id="48140"/>
    <lineage>
        <taxon>Eukaryota</taxon>
        <taxon>Fungi</taxon>
        <taxon>Dikarya</taxon>
        <taxon>Basidiomycota</taxon>
        <taxon>Agaricomycotina</taxon>
        <taxon>Agaricomycetes</taxon>
        <taxon>Polyporales</taxon>
        <taxon>Phanerochaetaceae</taxon>
        <taxon>Phanerochaete</taxon>
    </lineage>
</organism>
<dbReference type="InterPro" id="IPR001117">
    <property type="entry name" value="Cu-oxidase_2nd"/>
</dbReference>
<evidence type="ECO:0000259" key="12">
    <source>
        <dbReference type="Pfam" id="PF00394"/>
    </source>
</evidence>
<dbReference type="InterPro" id="IPR008972">
    <property type="entry name" value="Cupredoxin"/>
</dbReference>
<dbReference type="PROSITE" id="PS00080">
    <property type="entry name" value="MULTICOPPER_OXIDASE2"/>
    <property type="match status" value="1"/>
</dbReference>
<keyword evidence="7" id="KW-0479">Metal-binding</keyword>
<reference evidence="15 16" key="1">
    <citation type="submission" date="2021-08" db="EMBL/GenBank/DDBJ databases">
        <title>Draft Genome Sequence of Phanerochaete sordida strain YK-624.</title>
        <authorList>
            <person name="Mori T."/>
            <person name="Dohra H."/>
            <person name="Suzuki T."/>
            <person name="Kawagishi H."/>
            <person name="Hirai H."/>
        </authorList>
    </citation>
    <scope>NUCLEOTIDE SEQUENCE [LARGE SCALE GENOMIC DNA]</scope>
    <source>
        <strain evidence="15 16">YK-624</strain>
    </source>
</reference>
<evidence type="ECO:0000256" key="4">
    <source>
        <dbReference type="ARBA" id="ARBA00010609"/>
    </source>
</evidence>
<dbReference type="PROSITE" id="PS00079">
    <property type="entry name" value="MULTICOPPER_OXIDASE1"/>
    <property type="match status" value="1"/>
</dbReference>
<evidence type="ECO:0000313" key="15">
    <source>
        <dbReference type="EMBL" id="GJE96101.1"/>
    </source>
</evidence>
<keyword evidence="9" id="KW-0186">Copper</keyword>
<dbReference type="InterPro" id="IPR002355">
    <property type="entry name" value="Cu_oxidase_Cu_BS"/>
</dbReference>
<dbReference type="Proteomes" id="UP000703269">
    <property type="component" value="Unassembled WGS sequence"/>
</dbReference>
<evidence type="ECO:0000256" key="3">
    <source>
        <dbReference type="ARBA" id="ARBA00004613"/>
    </source>
</evidence>
<keyword evidence="16" id="KW-1185">Reference proteome</keyword>
<dbReference type="CDD" id="cd13910">
    <property type="entry name" value="CuRO_3_MCO_like_4"/>
    <property type="match status" value="1"/>
</dbReference>
<dbReference type="GO" id="GO:0005576">
    <property type="term" value="C:extracellular region"/>
    <property type="evidence" value="ECO:0007669"/>
    <property type="project" value="UniProtKB-SubCell"/>
</dbReference>
<accession>A0A9P3LI18</accession>
<proteinExistence type="inferred from homology"/>
<dbReference type="Pfam" id="PF07732">
    <property type="entry name" value="Cu-oxidase_3"/>
    <property type="match status" value="1"/>
</dbReference>
<dbReference type="Gene3D" id="2.60.40.420">
    <property type="entry name" value="Cupredoxins - blue copper proteins"/>
    <property type="match status" value="3"/>
</dbReference>
<dbReference type="SUPFAM" id="SSF49503">
    <property type="entry name" value="Cupredoxins"/>
    <property type="match status" value="3"/>
</dbReference>
<dbReference type="EC" id="1.10.3.2" evidence="5"/>
<dbReference type="GO" id="GO:0005507">
    <property type="term" value="F:copper ion binding"/>
    <property type="evidence" value="ECO:0007669"/>
    <property type="project" value="InterPro"/>
</dbReference>
<protein>
    <recommendedName>
        <fullName evidence="5">laccase</fullName>
        <ecNumber evidence="5">1.10.3.2</ecNumber>
    </recommendedName>
</protein>
<evidence type="ECO:0000256" key="8">
    <source>
        <dbReference type="ARBA" id="ARBA00023002"/>
    </source>
</evidence>
<evidence type="ECO:0000259" key="14">
    <source>
        <dbReference type="Pfam" id="PF07732"/>
    </source>
</evidence>
<evidence type="ECO:0000256" key="2">
    <source>
        <dbReference type="ARBA" id="ARBA00001935"/>
    </source>
</evidence>
<keyword evidence="6" id="KW-0964">Secreted</keyword>
<comment type="caution">
    <text evidence="15">The sequence shown here is derived from an EMBL/GenBank/DDBJ whole genome shotgun (WGS) entry which is preliminary data.</text>
</comment>
<dbReference type="OrthoDB" id="2121828at2759"/>
<evidence type="ECO:0000256" key="6">
    <source>
        <dbReference type="ARBA" id="ARBA00022525"/>
    </source>
</evidence>
<dbReference type="CDD" id="cd13886">
    <property type="entry name" value="CuRO_2_MCO_like_1"/>
    <property type="match status" value="1"/>
</dbReference>
<dbReference type="Pfam" id="PF07731">
    <property type="entry name" value="Cu-oxidase_2"/>
    <property type="match status" value="1"/>
</dbReference>
<dbReference type="PANTHER" id="PTHR11709:SF511">
    <property type="entry name" value="LACCASE"/>
    <property type="match status" value="1"/>
</dbReference>
<dbReference type="InterPro" id="IPR011707">
    <property type="entry name" value="Cu-oxidase-like_N"/>
</dbReference>
<comment type="similarity">
    <text evidence="4">Belongs to the multicopper oxidase family.</text>
</comment>
<dbReference type="AlphaFoldDB" id="A0A9P3LI18"/>
<evidence type="ECO:0000256" key="7">
    <source>
        <dbReference type="ARBA" id="ARBA00022723"/>
    </source>
</evidence>
<dbReference type="EMBL" id="BPQB01000056">
    <property type="protein sequence ID" value="GJE96101.1"/>
    <property type="molecule type" value="Genomic_DNA"/>
</dbReference>
<comment type="cofactor">
    <cofactor evidence="2">
        <name>Cu cation</name>
        <dbReference type="ChEBI" id="CHEBI:23378"/>
    </cofactor>
</comment>
<evidence type="ECO:0000256" key="10">
    <source>
        <dbReference type="ARBA" id="ARBA00023157"/>
    </source>
</evidence>
<feature type="domain" description="Plastocyanin-like" evidence="12">
    <location>
        <begin position="204"/>
        <end position="359"/>
    </location>
</feature>
<dbReference type="PANTHER" id="PTHR11709">
    <property type="entry name" value="MULTI-COPPER OXIDASE"/>
    <property type="match status" value="1"/>
</dbReference>
<gene>
    <name evidence="15" type="ORF">PsYK624_122940</name>
</gene>
<name>A0A9P3LI18_9APHY</name>
<comment type="catalytic activity">
    <reaction evidence="1">
        <text>4 hydroquinone + O2 = 4 benzosemiquinone + 2 H2O</text>
        <dbReference type="Rhea" id="RHEA:11276"/>
        <dbReference type="ChEBI" id="CHEBI:15377"/>
        <dbReference type="ChEBI" id="CHEBI:15379"/>
        <dbReference type="ChEBI" id="CHEBI:17594"/>
        <dbReference type="ChEBI" id="CHEBI:17977"/>
        <dbReference type="EC" id="1.10.3.2"/>
    </reaction>
</comment>
<evidence type="ECO:0000313" key="16">
    <source>
        <dbReference type="Proteomes" id="UP000703269"/>
    </source>
</evidence>
<keyword evidence="10" id="KW-1015">Disulfide bond</keyword>
<dbReference type="Pfam" id="PF00394">
    <property type="entry name" value="Cu-oxidase"/>
    <property type="match status" value="1"/>
</dbReference>
<dbReference type="InterPro" id="IPR033138">
    <property type="entry name" value="Cu_oxidase_CS"/>
</dbReference>
<dbReference type="InterPro" id="IPR011706">
    <property type="entry name" value="Cu-oxidase_C"/>
</dbReference>
<evidence type="ECO:0000259" key="13">
    <source>
        <dbReference type="Pfam" id="PF07731"/>
    </source>
</evidence>
<keyword evidence="11" id="KW-0325">Glycoprotein</keyword>
<sequence>MYLTTSFSYVVRAAFVSVVLGRTVRSVIAAHAYDFPTVRVPSADNFVLNDLTGQPPQTRYYEFVVEQLWGAPDGVVKPMLVVNGMFPGPTIEANQHDRLVVKVINRIANATTIHWHGIPQNGTAYYDGTAGVTECGIPPGESLTYNFTFGAFSGSTWWQSVLRHSLDFQELITDDTQYTDGITGALIVHPTAPNPPGLPTWDEELVVQLTDVYHTFSTVLNEQYLSPQGPVGGEAGDEPVPDSGALNGLGQYHGLGSYFNFNLKPNKSYRLRLIHTGSLADIRFSVDHHPLTVIEADGTLTAPTVVSGVTLAVAQRYSVLLTTNQMGGAYWMRTLQQVDMFTYTLPGQNPDVRGIIRYGTNDETSVPPAMHDPGAQLHGKNLTDLDSYTLPPAVLTEVPDNTKFYRVSFEFDNLPSGASLAYMNGTSWTPPNGTNNLLELQKAYKAGGAFAPEGSSVEFGNQFFVTEDATEVVDLLLENNDDGDHPFHLHGYRPWIVGVGSSTYTPANATLNTVNPLARDTVEIPANGWVVLRFVTDNPGVWTLHCHIAWHMSAGLLMQFVTLPSIAARLDIPQEMVRMCGAA</sequence>
<feature type="domain" description="Plastocyanin-like" evidence="13">
    <location>
        <begin position="458"/>
        <end position="563"/>
    </location>
</feature>
<comment type="subcellular location">
    <subcellularLocation>
        <location evidence="3">Secreted</location>
    </subcellularLocation>
</comment>
<evidence type="ECO:0000256" key="11">
    <source>
        <dbReference type="ARBA" id="ARBA00023180"/>
    </source>
</evidence>
<dbReference type="InterPro" id="IPR045087">
    <property type="entry name" value="Cu-oxidase_fam"/>
</dbReference>
<evidence type="ECO:0000256" key="5">
    <source>
        <dbReference type="ARBA" id="ARBA00012297"/>
    </source>
</evidence>
<dbReference type="GO" id="GO:0052716">
    <property type="term" value="F:hydroquinone:oxygen oxidoreductase activity"/>
    <property type="evidence" value="ECO:0007669"/>
    <property type="project" value="UniProtKB-EC"/>
</dbReference>
<keyword evidence="8" id="KW-0560">Oxidoreductase</keyword>
<evidence type="ECO:0000256" key="9">
    <source>
        <dbReference type="ARBA" id="ARBA00023008"/>
    </source>
</evidence>
<feature type="domain" description="Plastocyanin-like" evidence="14">
    <location>
        <begin position="71"/>
        <end position="191"/>
    </location>
</feature>